<organism evidence="6 7">
    <name type="scientific">Candidatus Woesebacteria bacterium RBG_16_34_12</name>
    <dbReference type="NCBI Taxonomy" id="1802480"/>
    <lineage>
        <taxon>Bacteria</taxon>
        <taxon>Candidatus Woeseibacteriota</taxon>
    </lineage>
</organism>
<dbReference type="GO" id="GO:0003735">
    <property type="term" value="F:structural constituent of ribosome"/>
    <property type="evidence" value="ECO:0007669"/>
    <property type="project" value="InterPro"/>
</dbReference>
<dbReference type="HAMAP" id="MF_00374">
    <property type="entry name" value="Ribosomal_uL29"/>
    <property type="match status" value="1"/>
</dbReference>
<dbReference type="Gene3D" id="1.10.287.310">
    <property type="match status" value="1"/>
</dbReference>
<proteinExistence type="inferred from homology"/>
<evidence type="ECO:0000313" key="6">
    <source>
        <dbReference type="EMBL" id="OGM11600.1"/>
    </source>
</evidence>
<comment type="caution">
    <text evidence="6">The sequence shown here is derived from an EMBL/GenBank/DDBJ whole genome shotgun (WGS) entry which is preliminary data.</text>
</comment>
<evidence type="ECO:0000256" key="4">
    <source>
        <dbReference type="ARBA" id="ARBA00035204"/>
    </source>
</evidence>
<evidence type="ECO:0000256" key="2">
    <source>
        <dbReference type="ARBA" id="ARBA00022980"/>
    </source>
</evidence>
<dbReference type="Proteomes" id="UP000177053">
    <property type="component" value="Unassembled WGS sequence"/>
</dbReference>
<dbReference type="AlphaFoldDB" id="A0A1F7X994"/>
<evidence type="ECO:0000256" key="3">
    <source>
        <dbReference type="ARBA" id="ARBA00023274"/>
    </source>
</evidence>
<evidence type="ECO:0000256" key="1">
    <source>
        <dbReference type="ARBA" id="ARBA00009254"/>
    </source>
</evidence>
<dbReference type="Pfam" id="PF00831">
    <property type="entry name" value="Ribosomal_L29"/>
    <property type="match status" value="1"/>
</dbReference>
<dbReference type="NCBIfam" id="TIGR00012">
    <property type="entry name" value="L29"/>
    <property type="match status" value="1"/>
</dbReference>
<gene>
    <name evidence="5" type="primary">rpmC</name>
    <name evidence="6" type="ORF">A2Z22_02275</name>
</gene>
<evidence type="ECO:0000256" key="5">
    <source>
        <dbReference type="HAMAP-Rule" id="MF_00374"/>
    </source>
</evidence>
<evidence type="ECO:0000313" key="7">
    <source>
        <dbReference type="Proteomes" id="UP000177053"/>
    </source>
</evidence>
<comment type="similarity">
    <text evidence="1 5">Belongs to the universal ribosomal protein uL29 family.</text>
</comment>
<keyword evidence="2 5" id="KW-0689">Ribosomal protein</keyword>
<dbReference type="GO" id="GO:0005840">
    <property type="term" value="C:ribosome"/>
    <property type="evidence" value="ECO:0007669"/>
    <property type="project" value="UniProtKB-KW"/>
</dbReference>
<name>A0A1F7X994_9BACT</name>
<protein>
    <recommendedName>
        <fullName evidence="4 5">Large ribosomal subunit protein uL29</fullName>
    </recommendedName>
</protein>
<dbReference type="GO" id="GO:1990904">
    <property type="term" value="C:ribonucleoprotein complex"/>
    <property type="evidence" value="ECO:0007669"/>
    <property type="project" value="UniProtKB-KW"/>
</dbReference>
<keyword evidence="3 5" id="KW-0687">Ribonucleoprotein</keyword>
<dbReference type="SUPFAM" id="SSF46561">
    <property type="entry name" value="Ribosomal protein L29 (L29p)"/>
    <property type="match status" value="1"/>
</dbReference>
<dbReference type="InterPro" id="IPR036049">
    <property type="entry name" value="Ribosomal_uL29_sf"/>
</dbReference>
<accession>A0A1F7X994</accession>
<reference evidence="6 7" key="1">
    <citation type="journal article" date="2016" name="Nat. Commun.">
        <title>Thousands of microbial genomes shed light on interconnected biogeochemical processes in an aquifer system.</title>
        <authorList>
            <person name="Anantharaman K."/>
            <person name="Brown C.T."/>
            <person name="Hug L.A."/>
            <person name="Sharon I."/>
            <person name="Castelle C.J."/>
            <person name="Probst A.J."/>
            <person name="Thomas B.C."/>
            <person name="Singh A."/>
            <person name="Wilkins M.J."/>
            <person name="Karaoz U."/>
            <person name="Brodie E.L."/>
            <person name="Williams K.H."/>
            <person name="Hubbard S.S."/>
            <person name="Banfield J.F."/>
        </authorList>
    </citation>
    <scope>NUCLEOTIDE SEQUENCE [LARGE SCALE GENOMIC DNA]</scope>
</reference>
<dbReference type="GO" id="GO:0006412">
    <property type="term" value="P:translation"/>
    <property type="evidence" value="ECO:0007669"/>
    <property type="project" value="UniProtKB-UniRule"/>
</dbReference>
<sequence>MKKQDILELRKKSKLELWKEVEKKRINMAKFRARFKAGKEKNSQTIKGYKKDISRTLTIIKEKDILEKESEKDKSEDNMKKK</sequence>
<dbReference type="EMBL" id="MGFS01000015">
    <property type="protein sequence ID" value="OGM11600.1"/>
    <property type="molecule type" value="Genomic_DNA"/>
</dbReference>
<dbReference type="InterPro" id="IPR001854">
    <property type="entry name" value="Ribosomal_uL29"/>
</dbReference>